<gene>
    <name evidence="5" type="ORF">OOZ53_06325</name>
</gene>
<dbReference type="Gene3D" id="1.10.10.10">
    <property type="entry name" value="Winged helix-like DNA-binding domain superfamily/Winged helix DNA-binding domain"/>
    <property type="match status" value="1"/>
</dbReference>
<keyword evidence="6" id="KW-1185">Reference proteome</keyword>
<dbReference type="SMART" id="SM00345">
    <property type="entry name" value="HTH_GNTR"/>
    <property type="match status" value="1"/>
</dbReference>
<keyword evidence="1" id="KW-0805">Transcription regulation</keyword>
<dbReference type="PANTHER" id="PTHR43537:SF5">
    <property type="entry name" value="UXU OPERON TRANSCRIPTIONAL REGULATOR"/>
    <property type="match status" value="1"/>
</dbReference>
<dbReference type="Proteomes" id="UP001148313">
    <property type="component" value="Unassembled WGS sequence"/>
</dbReference>
<evidence type="ECO:0000256" key="1">
    <source>
        <dbReference type="ARBA" id="ARBA00023015"/>
    </source>
</evidence>
<proteinExistence type="predicted"/>
<evidence type="ECO:0000256" key="3">
    <source>
        <dbReference type="ARBA" id="ARBA00023163"/>
    </source>
</evidence>
<name>A0ABT4VLN7_9HYPH</name>
<protein>
    <submittedName>
        <fullName evidence="5">GntR family transcriptional regulator</fullName>
    </submittedName>
</protein>
<reference evidence="5" key="1">
    <citation type="submission" date="2022-11" db="EMBL/GenBank/DDBJ databases">
        <title>Hoeflea poritis sp. nov., isolated from scleractinian coral Porites lutea.</title>
        <authorList>
            <person name="Zhang G."/>
            <person name="Wei Q."/>
            <person name="Cai L."/>
        </authorList>
    </citation>
    <scope>NUCLEOTIDE SEQUENCE</scope>
    <source>
        <strain evidence="5">E7-10</strain>
    </source>
</reference>
<dbReference type="InterPro" id="IPR036388">
    <property type="entry name" value="WH-like_DNA-bd_sf"/>
</dbReference>
<evidence type="ECO:0000259" key="4">
    <source>
        <dbReference type="PROSITE" id="PS50949"/>
    </source>
</evidence>
<dbReference type="SMART" id="SM00895">
    <property type="entry name" value="FCD"/>
    <property type="match status" value="1"/>
</dbReference>
<comment type="caution">
    <text evidence="5">The sequence shown here is derived from an EMBL/GenBank/DDBJ whole genome shotgun (WGS) entry which is preliminary data.</text>
</comment>
<dbReference type="InterPro" id="IPR008920">
    <property type="entry name" value="TF_FadR/GntR_C"/>
</dbReference>
<accession>A0ABT4VLN7</accession>
<dbReference type="InterPro" id="IPR000524">
    <property type="entry name" value="Tscrpt_reg_HTH_GntR"/>
</dbReference>
<keyword evidence="2" id="KW-0238">DNA-binding</keyword>
<dbReference type="Gene3D" id="1.20.120.530">
    <property type="entry name" value="GntR ligand-binding domain-like"/>
    <property type="match status" value="1"/>
</dbReference>
<dbReference type="CDD" id="cd07377">
    <property type="entry name" value="WHTH_GntR"/>
    <property type="match status" value="1"/>
</dbReference>
<dbReference type="Pfam" id="PF07729">
    <property type="entry name" value="FCD"/>
    <property type="match status" value="1"/>
</dbReference>
<dbReference type="EMBL" id="JAPJZH010000003">
    <property type="protein sequence ID" value="MDA4844958.1"/>
    <property type="molecule type" value="Genomic_DNA"/>
</dbReference>
<feature type="domain" description="HTH gntR-type" evidence="4">
    <location>
        <begin position="11"/>
        <end position="78"/>
    </location>
</feature>
<dbReference type="SUPFAM" id="SSF46785">
    <property type="entry name" value="Winged helix' DNA-binding domain"/>
    <property type="match status" value="1"/>
</dbReference>
<dbReference type="RefSeq" id="WP_271088510.1">
    <property type="nucleotide sequence ID" value="NZ_JAPJZH010000003.1"/>
</dbReference>
<dbReference type="SUPFAM" id="SSF48008">
    <property type="entry name" value="GntR ligand-binding domain-like"/>
    <property type="match status" value="1"/>
</dbReference>
<dbReference type="PRINTS" id="PR00035">
    <property type="entry name" value="HTHGNTR"/>
</dbReference>
<dbReference type="PANTHER" id="PTHR43537">
    <property type="entry name" value="TRANSCRIPTIONAL REGULATOR, GNTR FAMILY"/>
    <property type="match status" value="1"/>
</dbReference>
<evidence type="ECO:0000313" key="6">
    <source>
        <dbReference type="Proteomes" id="UP001148313"/>
    </source>
</evidence>
<organism evidence="5 6">
    <name type="scientific">Hoeflea poritis</name>
    <dbReference type="NCBI Taxonomy" id="2993659"/>
    <lineage>
        <taxon>Bacteria</taxon>
        <taxon>Pseudomonadati</taxon>
        <taxon>Pseudomonadota</taxon>
        <taxon>Alphaproteobacteria</taxon>
        <taxon>Hyphomicrobiales</taxon>
        <taxon>Rhizobiaceae</taxon>
        <taxon>Hoeflea</taxon>
    </lineage>
</organism>
<dbReference type="InterPro" id="IPR011711">
    <property type="entry name" value="GntR_C"/>
</dbReference>
<evidence type="ECO:0000313" key="5">
    <source>
        <dbReference type="EMBL" id="MDA4844958.1"/>
    </source>
</evidence>
<keyword evidence="3" id="KW-0804">Transcription</keyword>
<dbReference type="InterPro" id="IPR036390">
    <property type="entry name" value="WH_DNA-bd_sf"/>
</dbReference>
<evidence type="ECO:0000256" key="2">
    <source>
        <dbReference type="ARBA" id="ARBA00023125"/>
    </source>
</evidence>
<dbReference type="Pfam" id="PF00392">
    <property type="entry name" value="GntR"/>
    <property type="match status" value="1"/>
</dbReference>
<dbReference type="PROSITE" id="PS50949">
    <property type="entry name" value="HTH_GNTR"/>
    <property type="match status" value="1"/>
</dbReference>
<sequence>MALKKIKHERQRLADIVYDQLLEAIQSGTISSNERLVQEKLAEEMQISRTPVREALLRLEQDGILTSSSRGGFSIHRMTNSEVKELYQARAAVEGQAVRILAAQNDAEKNKALRATIEREENISSSSIRAYFEANRKIHRRLVELSDNRYLIEMFDNIWNRGVSYNLFAAIDKIDLSASFGDHIRLVEAIETGNPTFAMDAIIDHITHGLELQFEALEVKD</sequence>